<dbReference type="PANTHER" id="PTHR42693:SF33">
    <property type="entry name" value="ARYLSULFATASE"/>
    <property type="match status" value="1"/>
</dbReference>
<dbReference type="InterPro" id="IPR050738">
    <property type="entry name" value="Sulfatase"/>
</dbReference>
<keyword evidence="4" id="KW-1185">Reference proteome</keyword>
<sequence>MLMNMSSRKPNFLVIVADDLGFTDIGCFGGEIETPNLDKLGRNGLRFTSFHTASACSPTRSMLLSGTDNHLAGLGQMAEYARGFPEKFEGKPGYEGYLNFRVASLAEILAPEYYTLISGKWHLGLDEPYWPDKRGFEKSFTLLPGAGNHYKFNTSEKHFMPFLYQENGRRLNAEKELPEDFYSTEYFTDKFLEYLDDKEQRNDRPFLGFLTYTAPHWPLQAPRETIEKYKGAYNKGPLSLRNERLRNAEIQGILQKGVVPHLVETRNDKVWSDLDQKDREYASRTMETYAAMVDELDKNVGRILKRLEDTDEVENTVVIFMSDNGAEGMLLEALPFAGKLFGDKISSKYNNSFDNIGNKDSFVYYGDLWAQAATAPRHMYKMWATEGGINCPLIMNYPPLTKHEKKGGIVSEFTTVMDILPTILDLAEIPHPGRTFQGRNVHLPRGKTWIPYLEKFSDCIHDGNTVTGWELFGQRAIRKGSLKAVYIPEPLGTGKWQLFDLSKDLGETTDLSAKFPEELSDLVEYWSIYVAETGLVEINEYPEGTEHKRLIIKDKGKSFVQTST</sequence>
<protein>
    <submittedName>
        <fullName evidence="3">LAQU0S12e00298g1_1</fullName>
    </submittedName>
</protein>
<dbReference type="Gene3D" id="3.30.1120.10">
    <property type="match status" value="1"/>
</dbReference>
<reference evidence="4" key="1">
    <citation type="submission" date="2015-10" db="EMBL/GenBank/DDBJ databases">
        <authorList>
            <person name="Devillers H."/>
        </authorList>
    </citation>
    <scope>NUCLEOTIDE SEQUENCE [LARGE SCALE GENOMIC DNA]</scope>
</reference>
<comment type="similarity">
    <text evidence="1">Belongs to the sulfatase family.</text>
</comment>
<dbReference type="Gene3D" id="3.40.720.10">
    <property type="entry name" value="Alkaline Phosphatase, subunit A"/>
    <property type="match status" value="1"/>
</dbReference>
<evidence type="ECO:0000313" key="3">
    <source>
        <dbReference type="EMBL" id="CUS23799.1"/>
    </source>
</evidence>
<dbReference type="GO" id="GO:0019637">
    <property type="term" value="P:organophosphate metabolic process"/>
    <property type="evidence" value="ECO:0007669"/>
    <property type="project" value="UniProtKB-ARBA"/>
</dbReference>
<dbReference type="Proteomes" id="UP000236544">
    <property type="component" value="Unassembled WGS sequence"/>
</dbReference>
<dbReference type="GO" id="GO:0006796">
    <property type="term" value="P:phosphate-containing compound metabolic process"/>
    <property type="evidence" value="ECO:0007669"/>
    <property type="project" value="UniProtKB-ARBA"/>
</dbReference>
<proteinExistence type="inferred from homology"/>
<accession>A0A0P1KUU6</accession>
<dbReference type="CDD" id="cd16025">
    <property type="entry name" value="PAS_like"/>
    <property type="match status" value="1"/>
</dbReference>
<organism evidence="3 4">
    <name type="scientific">Lachancea quebecensis</name>
    <dbReference type="NCBI Taxonomy" id="1654605"/>
    <lineage>
        <taxon>Eukaryota</taxon>
        <taxon>Fungi</taxon>
        <taxon>Dikarya</taxon>
        <taxon>Ascomycota</taxon>
        <taxon>Saccharomycotina</taxon>
        <taxon>Saccharomycetes</taxon>
        <taxon>Saccharomycetales</taxon>
        <taxon>Saccharomycetaceae</taxon>
        <taxon>Lachancea</taxon>
    </lineage>
</organism>
<dbReference type="AlphaFoldDB" id="A0A0P1KUU6"/>
<evidence type="ECO:0000313" key="4">
    <source>
        <dbReference type="Proteomes" id="UP000236544"/>
    </source>
</evidence>
<dbReference type="GO" id="GO:0004065">
    <property type="term" value="F:arylsulfatase activity"/>
    <property type="evidence" value="ECO:0007669"/>
    <property type="project" value="TreeGrafter"/>
</dbReference>
<dbReference type="SUPFAM" id="SSF53649">
    <property type="entry name" value="Alkaline phosphatase-like"/>
    <property type="match status" value="1"/>
</dbReference>
<evidence type="ECO:0000256" key="1">
    <source>
        <dbReference type="ARBA" id="ARBA00008779"/>
    </source>
</evidence>
<feature type="domain" description="Sulfatase N-terminal" evidence="2">
    <location>
        <begin position="10"/>
        <end position="428"/>
    </location>
</feature>
<dbReference type="InterPro" id="IPR017850">
    <property type="entry name" value="Alkaline_phosphatase_core_sf"/>
</dbReference>
<dbReference type="Pfam" id="PF00884">
    <property type="entry name" value="Sulfatase"/>
    <property type="match status" value="1"/>
</dbReference>
<dbReference type="OrthoDB" id="103349at2759"/>
<dbReference type="InterPro" id="IPR000917">
    <property type="entry name" value="Sulfatase_N"/>
</dbReference>
<evidence type="ECO:0000259" key="2">
    <source>
        <dbReference type="Pfam" id="PF00884"/>
    </source>
</evidence>
<name>A0A0P1KUU6_9SACH</name>
<dbReference type="PANTHER" id="PTHR42693">
    <property type="entry name" value="ARYLSULFATASE FAMILY MEMBER"/>
    <property type="match status" value="1"/>
</dbReference>
<dbReference type="EMBL" id="LN890553">
    <property type="protein sequence ID" value="CUS23799.1"/>
    <property type="molecule type" value="Genomic_DNA"/>
</dbReference>
<gene>
    <name evidence="3" type="ORF">LAQU0_S12e00298g</name>
</gene>